<feature type="transmembrane region" description="Helical" evidence="2">
    <location>
        <begin position="6"/>
        <end position="29"/>
    </location>
</feature>
<name>A0A0A0BTN5_9CELL</name>
<evidence type="ECO:0000256" key="2">
    <source>
        <dbReference type="SAM" id="Phobius"/>
    </source>
</evidence>
<evidence type="ECO:0000313" key="5">
    <source>
        <dbReference type="Proteomes" id="UP000029839"/>
    </source>
</evidence>
<dbReference type="SUPFAM" id="SSF55785">
    <property type="entry name" value="PYP-like sensor domain (PAS domain)"/>
    <property type="match status" value="1"/>
</dbReference>
<dbReference type="Pfam" id="PF08448">
    <property type="entry name" value="PAS_4"/>
    <property type="match status" value="1"/>
</dbReference>
<dbReference type="Gene3D" id="3.30.450.20">
    <property type="entry name" value="PAS domain"/>
    <property type="match status" value="1"/>
</dbReference>
<dbReference type="CDD" id="cd01949">
    <property type="entry name" value="GGDEF"/>
    <property type="match status" value="1"/>
</dbReference>
<dbReference type="GO" id="GO:0052621">
    <property type="term" value="F:diguanylate cyclase activity"/>
    <property type="evidence" value="ECO:0007669"/>
    <property type="project" value="TreeGrafter"/>
</dbReference>
<gene>
    <name evidence="4" type="ORF">N868_11330</name>
</gene>
<dbReference type="Gene3D" id="3.30.70.270">
    <property type="match status" value="1"/>
</dbReference>
<dbReference type="NCBIfam" id="TIGR00254">
    <property type="entry name" value="GGDEF"/>
    <property type="match status" value="1"/>
</dbReference>
<evidence type="ECO:0000259" key="3">
    <source>
        <dbReference type="PROSITE" id="PS50887"/>
    </source>
</evidence>
<reference evidence="4 5" key="2">
    <citation type="journal article" date="2015" name="Stand. Genomic Sci.">
        <title>Draft genome sequence of Cellulomonas carbonis T26(T) and comparative analysis of six Cellulomonas genomes.</title>
        <authorList>
            <person name="Zhuang W."/>
            <person name="Zhang S."/>
            <person name="Xia X."/>
            <person name="Wang G."/>
        </authorList>
    </citation>
    <scope>NUCLEOTIDE SEQUENCE [LARGE SCALE GENOMIC DNA]</scope>
    <source>
        <strain evidence="4 5">T26</strain>
    </source>
</reference>
<protein>
    <submittedName>
        <fullName evidence="4">Diguanylate cyclase</fullName>
    </submittedName>
</protein>
<dbReference type="Pfam" id="PF00990">
    <property type="entry name" value="GGDEF"/>
    <property type="match status" value="1"/>
</dbReference>
<dbReference type="InterPro" id="IPR043128">
    <property type="entry name" value="Rev_trsase/Diguanyl_cyclase"/>
</dbReference>
<dbReference type="SMART" id="SM00267">
    <property type="entry name" value="GGDEF"/>
    <property type="match status" value="1"/>
</dbReference>
<keyword evidence="1" id="KW-0175">Coiled coil</keyword>
<dbReference type="PANTHER" id="PTHR45138">
    <property type="entry name" value="REGULATORY COMPONENTS OF SENSORY TRANSDUCTION SYSTEM"/>
    <property type="match status" value="1"/>
</dbReference>
<organism evidence="4 5">
    <name type="scientific">Cellulomonas carbonis T26</name>
    <dbReference type="NCBI Taxonomy" id="947969"/>
    <lineage>
        <taxon>Bacteria</taxon>
        <taxon>Bacillati</taxon>
        <taxon>Actinomycetota</taxon>
        <taxon>Actinomycetes</taxon>
        <taxon>Micrococcales</taxon>
        <taxon>Cellulomonadaceae</taxon>
        <taxon>Cellulomonas</taxon>
    </lineage>
</organism>
<feature type="transmembrane region" description="Helical" evidence="2">
    <location>
        <begin position="147"/>
        <end position="166"/>
    </location>
</feature>
<reference evidence="4 5" key="1">
    <citation type="submission" date="2013-08" db="EMBL/GenBank/DDBJ databases">
        <title>Genome sequencing of Cellulomonas carbonis T26.</title>
        <authorList>
            <person name="Chen F."/>
            <person name="Li Y."/>
            <person name="Wang G."/>
        </authorList>
    </citation>
    <scope>NUCLEOTIDE SEQUENCE [LARGE SCALE GENOMIC DNA]</scope>
    <source>
        <strain evidence="4 5">T26</strain>
    </source>
</reference>
<feature type="transmembrane region" description="Helical" evidence="2">
    <location>
        <begin position="104"/>
        <end position="127"/>
    </location>
</feature>
<dbReference type="GO" id="GO:0005886">
    <property type="term" value="C:plasma membrane"/>
    <property type="evidence" value="ECO:0007669"/>
    <property type="project" value="TreeGrafter"/>
</dbReference>
<keyword evidence="2" id="KW-0472">Membrane</keyword>
<feature type="transmembrane region" description="Helical" evidence="2">
    <location>
        <begin position="178"/>
        <end position="197"/>
    </location>
</feature>
<accession>A0A0A0BTN5</accession>
<feature type="domain" description="GGDEF" evidence="3">
    <location>
        <begin position="410"/>
        <end position="546"/>
    </location>
</feature>
<dbReference type="InterPro" id="IPR029787">
    <property type="entry name" value="Nucleotide_cyclase"/>
</dbReference>
<feature type="coiled-coil region" evidence="1">
    <location>
        <begin position="331"/>
        <end position="358"/>
    </location>
</feature>
<sequence length="546" mass="56278">MPAVPVVPVAVATAVAAAVCLAGLVVVLVRLPPTPRRAPVTTLLGSVAAWDLLQAAPVLLDASEPAWLGPARAAAMTGLAVALWPVGRTLGDVTWAVRRGRFCALWLTASGAAALVAVVGGDAWSGALRTAPGPSLTVTDGVSWDRLGLTVVLGAAWFALAQARRYAVRRRHGPGRPLGSVLAGAALAFVTAAATVAEPDALGGTDGAPLGASVAALLAADALVRSGLVAVLPPRPADALDLLPPAFLVTDPAGRVLIANAATAALTHDGARPVVGEHAADRLPAPVVAALEDDDSRRLVTVRDRYLLLHRTTLRDRLGDAAGAVLVAHDVDDLVGRLNAAERARLDAEAERGRLEAQNVALLLELSSTEAARERLAEDSVRDPLTGVHNRRRLGAAIDGALADARRDGRHLAVLVVDVDHFKRVNDEHGHAVGDRVLQALAAHLVASGRAVDSVIRFGGEEFVVVCPGTALLEAVQRAEEVRCGVAGLRVPLRQATDHPEHLGITVSVGVAAYPEHGGTAAELLVAADQALYAAKEAGRDCVVSA</sequence>
<dbReference type="OrthoDB" id="23692at2"/>
<comment type="caution">
    <text evidence="4">The sequence shown here is derived from an EMBL/GenBank/DDBJ whole genome shotgun (WGS) entry which is preliminary data.</text>
</comment>
<dbReference type="RefSeq" id="WP_052426102.1">
    <property type="nucleotide sequence ID" value="NZ_AXCY01000026.1"/>
</dbReference>
<dbReference type="InterPro" id="IPR000160">
    <property type="entry name" value="GGDEF_dom"/>
</dbReference>
<dbReference type="GO" id="GO:0043709">
    <property type="term" value="P:cell adhesion involved in single-species biofilm formation"/>
    <property type="evidence" value="ECO:0007669"/>
    <property type="project" value="TreeGrafter"/>
</dbReference>
<proteinExistence type="predicted"/>
<dbReference type="SUPFAM" id="SSF55073">
    <property type="entry name" value="Nucleotide cyclase"/>
    <property type="match status" value="1"/>
</dbReference>
<dbReference type="InterPro" id="IPR050469">
    <property type="entry name" value="Diguanylate_Cyclase"/>
</dbReference>
<keyword evidence="2" id="KW-0812">Transmembrane</keyword>
<dbReference type="Proteomes" id="UP000029839">
    <property type="component" value="Unassembled WGS sequence"/>
</dbReference>
<evidence type="ECO:0000256" key="1">
    <source>
        <dbReference type="SAM" id="Coils"/>
    </source>
</evidence>
<dbReference type="GO" id="GO:1902201">
    <property type="term" value="P:negative regulation of bacterial-type flagellum-dependent cell motility"/>
    <property type="evidence" value="ECO:0007669"/>
    <property type="project" value="TreeGrafter"/>
</dbReference>
<dbReference type="FunFam" id="3.30.70.270:FF:000001">
    <property type="entry name" value="Diguanylate cyclase domain protein"/>
    <property type="match status" value="1"/>
</dbReference>
<dbReference type="PROSITE" id="PS50887">
    <property type="entry name" value="GGDEF"/>
    <property type="match status" value="1"/>
</dbReference>
<evidence type="ECO:0000313" key="4">
    <source>
        <dbReference type="EMBL" id="KGM11271.1"/>
    </source>
</evidence>
<dbReference type="EMBL" id="AXCY01000026">
    <property type="protein sequence ID" value="KGM11271.1"/>
    <property type="molecule type" value="Genomic_DNA"/>
</dbReference>
<keyword evidence="5" id="KW-1185">Reference proteome</keyword>
<dbReference type="AlphaFoldDB" id="A0A0A0BTN5"/>
<dbReference type="PANTHER" id="PTHR45138:SF9">
    <property type="entry name" value="DIGUANYLATE CYCLASE DGCM-RELATED"/>
    <property type="match status" value="1"/>
</dbReference>
<dbReference type="InterPro" id="IPR013656">
    <property type="entry name" value="PAS_4"/>
</dbReference>
<keyword evidence="2" id="KW-1133">Transmembrane helix</keyword>
<dbReference type="InterPro" id="IPR035965">
    <property type="entry name" value="PAS-like_dom_sf"/>
</dbReference>